<evidence type="ECO:0000256" key="1">
    <source>
        <dbReference type="SAM" id="MobiDB-lite"/>
    </source>
</evidence>
<accession>A0A6A4NYT7</accession>
<comment type="caution">
    <text evidence="2">The sequence shown here is derived from an EMBL/GenBank/DDBJ whole genome shotgun (WGS) entry which is preliminary data.</text>
</comment>
<dbReference type="AlphaFoldDB" id="A0A6A4NYT7"/>
<gene>
    <name evidence="2" type="ORF">Lalb_Chr18g0054571</name>
</gene>
<feature type="region of interest" description="Disordered" evidence="1">
    <location>
        <begin position="224"/>
        <end position="291"/>
    </location>
</feature>
<dbReference type="Proteomes" id="UP000447434">
    <property type="component" value="Chromosome 18"/>
</dbReference>
<dbReference type="EMBL" id="WOCE01000018">
    <property type="protein sequence ID" value="KAE9594512.1"/>
    <property type="molecule type" value="Genomic_DNA"/>
</dbReference>
<dbReference type="Pfam" id="PF05097">
    <property type="entry name" value="DUF688"/>
    <property type="match status" value="1"/>
</dbReference>
<dbReference type="InterPro" id="IPR007789">
    <property type="entry name" value="DUF688"/>
</dbReference>
<feature type="compositionally biased region" description="Basic and acidic residues" evidence="1">
    <location>
        <begin position="377"/>
        <end position="388"/>
    </location>
</feature>
<proteinExistence type="predicted"/>
<reference evidence="3" key="1">
    <citation type="journal article" date="2020" name="Nat. Commun.">
        <title>Genome sequence of the cluster root forming white lupin.</title>
        <authorList>
            <person name="Hufnagel B."/>
            <person name="Marques A."/>
            <person name="Soriano A."/>
            <person name="Marques L."/>
            <person name="Divol F."/>
            <person name="Doumas P."/>
            <person name="Sallet E."/>
            <person name="Mancinotti D."/>
            <person name="Carrere S."/>
            <person name="Marande W."/>
            <person name="Arribat S."/>
            <person name="Keller J."/>
            <person name="Huneau C."/>
            <person name="Blein T."/>
            <person name="Aime D."/>
            <person name="Laguerre M."/>
            <person name="Taylor J."/>
            <person name="Schubert V."/>
            <person name="Nelson M."/>
            <person name="Geu-Flores F."/>
            <person name="Crespi M."/>
            <person name="Gallardo-Guerrero K."/>
            <person name="Delaux P.-M."/>
            <person name="Salse J."/>
            <person name="Berges H."/>
            <person name="Guyot R."/>
            <person name="Gouzy J."/>
            <person name="Peret B."/>
        </authorList>
    </citation>
    <scope>NUCLEOTIDE SEQUENCE [LARGE SCALE GENOMIC DNA]</scope>
    <source>
        <strain evidence="3">cv. Amiga</strain>
    </source>
</reference>
<feature type="region of interest" description="Disordered" evidence="1">
    <location>
        <begin position="365"/>
        <end position="437"/>
    </location>
</feature>
<feature type="region of interest" description="Disordered" evidence="1">
    <location>
        <begin position="68"/>
        <end position="114"/>
    </location>
</feature>
<feature type="compositionally biased region" description="Basic and acidic residues" evidence="1">
    <location>
        <begin position="245"/>
        <end position="256"/>
    </location>
</feature>
<sequence>MTERKLNINAPLMSVRRNSATSPSLIEAKKKILDKRHTLPYYKSDKNLDQVTEHCAVPFNWEHIPGRCKGNGRSEPQPPKAVSITPIPRLPPGKSINSSKLPLEKESKVGNKFRPSNKSNSFVVSAVKIDRDKERKDERKFDKISFNVEKEDNDNDDVDADADVYSDALEALSYTRSFSMDCSISGVSGLDNLDAKKFGTFSTDQQTRDFMMRRFLPAAQAMTLQPPQYSSKKQSGPVEQQQPRDVNKLVREENKPLHNKHSIDMIPSTRQGQEEQESEEDKADGDVDGFDNSSNIISAKGCGFLPHLHIRNSLSLLNHIPVMKMENQVPLSSACDEMKPKKISHLRSFSPIPAVKKAWDAIHRNKSSSRAASPDMLEGRKNWTREPNRFTNSGELLSGRLSPFRRSRAAAAGVSPSRSKPQSPFRGTRLPGESKEVHNNQSYKLKFHSTELGNIKEVLSQGAKRSSYSGSLTIEKTLYIDTANTIKQQASSLDFVDNKRRVDNVIVDLDRKRGKESNSTFESFQDINHIHALEEKNTLDSEMLSSIDANSIFSSMLHLKAKEETYEGLKTDQDANQELVEGKFGEDSKINNQQIVLAENPLTLPLPKSPSESWLWRALPLVSLKNSFLHSNQGTQSNTKRHDSNTTSSHIKWETMVKTSNLHRDHVRHSQELTAHKSKHSKS</sequence>
<keyword evidence="3" id="KW-1185">Reference proteome</keyword>
<organism evidence="2 3">
    <name type="scientific">Lupinus albus</name>
    <name type="common">White lupine</name>
    <name type="synonym">Lupinus termis</name>
    <dbReference type="NCBI Taxonomy" id="3870"/>
    <lineage>
        <taxon>Eukaryota</taxon>
        <taxon>Viridiplantae</taxon>
        <taxon>Streptophyta</taxon>
        <taxon>Embryophyta</taxon>
        <taxon>Tracheophyta</taxon>
        <taxon>Spermatophyta</taxon>
        <taxon>Magnoliopsida</taxon>
        <taxon>eudicotyledons</taxon>
        <taxon>Gunneridae</taxon>
        <taxon>Pentapetalae</taxon>
        <taxon>rosids</taxon>
        <taxon>fabids</taxon>
        <taxon>Fabales</taxon>
        <taxon>Fabaceae</taxon>
        <taxon>Papilionoideae</taxon>
        <taxon>50 kb inversion clade</taxon>
        <taxon>genistoids sensu lato</taxon>
        <taxon>core genistoids</taxon>
        <taxon>Genisteae</taxon>
        <taxon>Lupinus</taxon>
    </lineage>
</organism>
<dbReference type="PANTHER" id="PTHR33671">
    <property type="entry name" value="N-METHYLTRANSFERASE, PUTATIVE (DUF688)-RELATED"/>
    <property type="match status" value="1"/>
</dbReference>
<feature type="compositionally biased region" description="Polar residues" evidence="1">
    <location>
        <begin position="224"/>
        <end position="244"/>
    </location>
</feature>
<protein>
    <submittedName>
        <fullName evidence="2">Uncharacterized protein</fullName>
    </submittedName>
</protein>
<dbReference type="OrthoDB" id="677721at2759"/>
<evidence type="ECO:0000313" key="3">
    <source>
        <dbReference type="Proteomes" id="UP000447434"/>
    </source>
</evidence>
<feature type="compositionally biased region" description="Basic and acidic residues" evidence="1">
    <location>
        <begin position="662"/>
        <end position="675"/>
    </location>
</feature>
<dbReference type="PANTHER" id="PTHR33671:SF3">
    <property type="entry name" value="F28N24.8 PROTEIN"/>
    <property type="match status" value="1"/>
</dbReference>
<feature type="compositionally biased region" description="Acidic residues" evidence="1">
    <location>
        <begin position="274"/>
        <end position="289"/>
    </location>
</feature>
<feature type="region of interest" description="Disordered" evidence="1">
    <location>
        <begin position="662"/>
        <end position="683"/>
    </location>
</feature>
<name>A0A6A4NYT7_LUPAL</name>
<evidence type="ECO:0000313" key="2">
    <source>
        <dbReference type="EMBL" id="KAE9594512.1"/>
    </source>
</evidence>